<gene>
    <name evidence="1" type="ORF">H8S01_05010</name>
</gene>
<dbReference type="InterPro" id="IPR008792">
    <property type="entry name" value="PQQD"/>
</dbReference>
<evidence type="ECO:0000313" key="1">
    <source>
        <dbReference type="EMBL" id="MBC5680323.1"/>
    </source>
</evidence>
<accession>A0ABR7FYP5</accession>
<comment type="caution">
    <text evidence="1">The sequence shown here is derived from an EMBL/GenBank/DDBJ whole genome shotgun (WGS) entry which is preliminary data.</text>
</comment>
<organism evidence="1 2">
    <name type="scientific">Lachnospira hominis</name>
    <name type="common">ex Liu et al. 2021</name>
    <dbReference type="NCBI Taxonomy" id="2763051"/>
    <lineage>
        <taxon>Bacteria</taxon>
        <taxon>Bacillati</taxon>
        <taxon>Bacillota</taxon>
        <taxon>Clostridia</taxon>
        <taxon>Lachnospirales</taxon>
        <taxon>Lachnospiraceae</taxon>
        <taxon>Lachnospira</taxon>
    </lineage>
</organism>
<reference evidence="1 2" key="1">
    <citation type="submission" date="2020-08" db="EMBL/GenBank/DDBJ databases">
        <title>Genome public.</title>
        <authorList>
            <person name="Liu C."/>
            <person name="Sun Q."/>
        </authorList>
    </citation>
    <scope>NUCLEOTIDE SEQUENCE [LARGE SCALE GENOMIC DNA]</scope>
    <source>
        <strain evidence="1 2">NSJ-43</strain>
    </source>
</reference>
<dbReference type="Pfam" id="PF05402">
    <property type="entry name" value="PqqD"/>
    <property type="match status" value="1"/>
</dbReference>
<keyword evidence="2" id="KW-1185">Reference proteome</keyword>
<evidence type="ECO:0000313" key="2">
    <source>
        <dbReference type="Proteomes" id="UP000628463"/>
    </source>
</evidence>
<dbReference type="SUPFAM" id="SSF53795">
    <property type="entry name" value="PEP carboxykinase-like"/>
    <property type="match status" value="1"/>
</dbReference>
<dbReference type="RefSeq" id="WP_186836410.1">
    <property type="nucleotide sequence ID" value="NZ_JACOPD010000003.1"/>
</dbReference>
<name>A0ABR7FYP5_9FIRM</name>
<dbReference type="EMBL" id="JACOPD010000003">
    <property type="protein sequence ID" value="MBC5680323.1"/>
    <property type="molecule type" value="Genomic_DNA"/>
</dbReference>
<dbReference type="Proteomes" id="UP000628463">
    <property type="component" value="Unassembled WGS sequence"/>
</dbReference>
<sequence>MTIADYTLEYINGIPYLMPYGQSVADLKKCVKLNDTGIFIWNSLSDGFGRDEILSEMCKKYNAVTTDDKTILSDDLDSFLDILTAYRVFERENDIITLPDNSKPHHLRINTISICINAPDEYVSDNFSIFRYDDNEDLSFDTFKDTVHDDITINITHFIPFFHRGKKQVLRTDELTLLEDDSFYICRYNKPYGLIEWHLSKDGRTCNMYCKRTSDTDSDKPDISEEIFFAIRTIFLYNASFKGMYAIHSASVLYKDKAWLFSGHSGAGKSTHTNMWKELFNTPVINGDLNLIDINTTDGIPVVIGIPWCGTSGIYTSRSYPLGGITFIKKDITDQVRRIDGDDAVLSIAQRMISPCWNTGLLENNLAASEKIAAGITVFRLCCTKNPSSAFLMKEEIDNEYH</sequence>
<proteinExistence type="predicted"/>
<protein>
    <submittedName>
        <fullName evidence="1">PqqD family protein</fullName>
    </submittedName>
</protein>